<comment type="caution">
    <text evidence="2">The sequence shown here is derived from an EMBL/GenBank/DDBJ whole genome shotgun (WGS) entry which is preliminary data.</text>
</comment>
<reference evidence="2 3" key="1">
    <citation type="journal article" date="2019" name="PLoS ONE">
        <title>Comparative genome analysis indicates high evolutionary potential of pathogenicity genes in Colletotrichum tanaceti.</title>
        <authorList>
            <person name="Lelwala R.V."/>
            <person name="Korhonen P.K."/>
            <person name="Young N.D."/>
            <person name="Scott J.B."/>
            <person name="Ades P.A."/>
            <person name="Gasser R.B."/>
            <person name="Taylor P.W.J."/>
        </authorList>
    </citation>
    <scope>NUCLEOTIDE SEQUENCE [LARGE SCALE GENOMIC DNA]</scope>
    <source>
        <strain evidence="2">BRIP57314</strain>
    </source>
</reference>
<organism evidence="2 3">
    <name type="scientific">Colletotrichum tanaceti</name>
    <dbReference type="NCBI Taxonomy" id="1306861"/>
    <lineage>
        <taxon>Eukaryota</taxon>
        <taxon>Fungi</taxon>
        <taxon>Dikarya</taxon>
        <taxon>Ascomycota</taxon>
        <taxon>Pezizomycotina</taxon>
        <taxon>Sordariomycetes</taxon>
        <taxon>Hypocreomycetidae</taxon>
        <taxon>Glomerellales</taxon>
        <taxon>Glomerellaceae</taxon>
        <taxon>Colletotrichum</taxon>
        <taxon>Colletotrichum destructivum species complex</taxon>
    </lineage>
</organism>
<protein>
    <submittedName>
        <fullName evidence="2">Uncharacterized protein</fullName>
    </submittedName>
</protein>
<dbReference type="EMBL" id="PJEX01000158">
    <property type="protein sequence ID" value="TKW54033.1"/>
    <property type="molecule type" value="Genomic_DNA"/>
</dbReference>
<dbReference type="Proteomes" id="UP000310108">
    <property type="component" value="Unassembled WGS sequence"/>
</dbReference>
<evidence type="ECO:0000313" key="3">
    <source>
        <dbReference type="Proteomes" id="UP000310108"/>
    </source>
</evidence>
<evidence type="ECO:0000256" key="1">
    <source>
        <dbReference type="SAM" id="MobiDB-lite"/>
    </source>
</evidence>
<keyword evidence="3" id="KW-1185">Reference proteome</keyword>
<evidence type="ECO:0000313" key="2">
    <source>
        <dbReference type="EMBL" id="TKW54033.1"/>
    </source>
</evidence>
<feature type="region of interest" description="Disordered" evidence="1">
    <location>
        <begin position="25"/>
        <end position="72"/>
    </location>
</feature>
<sequence length="72" mass="7729">MFITRSITPTSPLVLGQRRINHHAQATSSFPCERHADSNDGNNAGNNNQPTLAHEARNSASSRSVPGAGYEI</sequence>
<dbReference type="AlphaFoldDB" id="A0A4U6XF18"/>
<accession>A0A4U6XF18</accession>
<proteinExistence type="predicted"/>
<gene>
    <name evidence="2" type="ORF">CTA1_8094</name>
</gene>
<name>A0A4U6XF18_9PEZI</name>
<feature type="compositionally biased region" description="Low complexity" evidence="1">
    <location>
        <begin position="39"/>
        <end position="48"/>
    </location>
</feature>